<dbReference type="EMBL" id="JANBVN010000197">
    <property type="protein sequence ID" value="KAJ9133631.1"/>
    <property type="molecule type" value="Genomic_DNA"/>
</dbReference>
<dbReference type="AlphaFoldDB" id="A0AA38VIB2"/>
<sequence length="603" mass="61632">MKNTLTILALAATAAATGFKDAPAFPCPGNTDNKCTDKQLSGFDFSSLPFGPFSSYNNFSFKGWTAGSDNSKRFSPRTGGNKISGVCGHTKEQSPSFGCGDKFSLGGVHVKPEFDCDLEFHYEMPGGSTCKHRTSCSKSGTDVKNEQCGGATSVTVVYPPQPTHTKTTCSVDIHTMTFDCSSSSTKPTKPATTKPATTKPSSTKATSTAETTTTSETKGVETTTSTTKGSETSETSSSTLVVETTPAVTSPPVTTSPPFGNGTTSTASETTSESIKETTSESIQESTSTYVTSFLSTSTIFTTSVSTITSCAETVTNCPARSVTTTIVTVAVSTTICPVTETRTSVHTKPTGKVTKTTASSETTSKAIETTSTTSSSKPVETLPCPNVVPQCLNTFMFSVACSDNSDSACYCPDEIFVKNVFNCIYAHGESAQVVSEAVIFLQGICAPYVPSNPAIATGATVTSFVTASATVTTSLAPVYTTVTVEATTVVPCTDSAGSVIASSSSTIVVSTAITVPNVAFTTGTGSASSIGLVPVTATTASPTITGSSKATTTPATLITAPAGTGFFTPKPSATGIVTVSSSHRVSAGFGLALAVMALVAAL</sequence>
<feature type="compositionally biased region" description="Low complexity" evidence="1">
    <location>
        <begin position="355"/>
        <end position="376"/>
    </location>
</feature>
<feature type="compositionally biased region" description="Low complexity" evidence="1">
    <location>
        <begin position="181"/>
        <end position="273"/>
    </location>
</feature>
<feature type="region of interest" description="Disordered" evidence="1">
    <location>
        <begin position="348"/>
        <end position="376"/>
    </location>
</feature>
<keyword evidence="4" id="KW-1185">Reference proteome</keyword>
<evidence type="ECO:0000256" key="2">
    <source>
        <dbReference type="SAM" id="SignalP"/>
    </source>
</evidence>
<evidence type="ECO:0000313" key="3">
    <source>
        <dbReference type="EMBL" id="KAJ9133631.1"/>
    </source>
</evidence>
<comment type="caution">
    <text evidence="3">The sequence shown here is derived from an EMBL/GenBank/DDBJ whole genome shotgun (WGS) entry which is preliminary data.</text>
</comment>
<feature type="region of interest" description="Disordered" evidence="1">
    <location>
        <begin position="180"/>
        <end position="281"/>
    </location>
</feature>
<feature type="chain" id="PRO_5041421906" evidence="2">
    <location>
        <begin position="17"/>
        <end position="603"/>
    </location>
</feature>
<keyword evidence="2" id="KW-0732">Signal</keyword>
<organism evidence="3 4">
    <name type="scientific">Coniochaeta hoffmannii</name>
    <dbReference type="NCBI Taxonomy" id="91930"/>
    <lineage>
        <taxon>Eukaryota</taxon>
        <taxon>Fungi</taxon>
        <taxon>Dikarya</taxon>
        <taxon>Ascomycota</taxon>
        <taxon>Pezizomycotina</taxon>
        <taxon>Sordariomycetes</taxon>
        <taxon>Sordariomycetidae</taxon>
        <taxon>Coniochaetales</taxon>
        <taxon>Coniochaetaceae</taxon>
        <taxon>Coniochaeta</taxon>
    </lineage>
</organism>
<dbReference type="Proteomes" id="UP001174691">
    <property type="component" value="Unassembled WGS sequence"/>
</dbReference>
<gene>
    <name evidence="3" type="ORF">NKR19_g8961</name>
</gene>
<reference evidence="3" key="1">
    <citation type="submission" date="2022-07" db="EMBL/GenBank/DDBJ databases">
        <title>Fungi with potential for degradation of polypropylene.</title>
        <authorList>
            <person name="Gostincar C."/>
        </authorList>
    </citation>
    <scope>NUCLEOTIDE SEQUENCE</scope>
    <source>
        <strain evidence="3">EXF-13287</strain>
    </source>
</reference>
<feature type="signal peptide" evidence="2">
    <location>
        <begin position="1"/>
        <end position="16"/>
    </location>
</feature>
<evidence type="ECO:0000313" key="4">
    <source>
        <dbReference type="Proteomes" id="UP001174691"/>
    </source>
</evidence>
<protein>
    <submittedName>
        <fullName evidence="3">Extracellular serine-threonine rich protein</fullName>
    </submittedName>
</protein>
<proteinExistence type="predicted"/>
<accession>A0AA38VIB2</accession>
<name>A0AA38VIB2_9PEZI</name>
<evidence type="ECO:0000256" key="1">
    <source>
        <dbReference type="SAM" id="MobiDB-lite"/>
    </source>
</evidence>